<dbReference type="Proteomes" id="UP001586593">
    <property type="component" value="Unassembled WGS sequence"/>
</dbReference>
<protein>
    <submittedName>
        <fullName evidence="1">Uncharacterized protein</fullName>
    </submittedName>
</protein>
<accession>A0ABR3Y533</accession>
<keyword evidence="2" id="KW-1185">Reference proteome</keyword>
<comment type="caution">
    <text evidence="1">The sequence shown here is derived from an EMBL/GenBank/DDBJ whole genome shotgun (WGS) entry which is preliminary data.</text>
</comment>
<proteinExistence type="predicted"/>
<name>A0ABR3Y533_9PEZI</name>
<sequence length="137" mass="15825">MCWIPASRLIHMKRNLRIANSLHIRPGFRGCIRAIWVPSLEKRDARKYDYHYLLELQFYTRLLPIVGIVGKEGAIRDLGAKLLPSPVLQTPLCLSEVSVPSAAYWKFESLFHSDRKCALTCPNDREMNYPTQPSLQR</sequence>
<gene>
    <name evidence="1" type="ORF">VTK73DRAFT_8968</name>
</gene>
<dbReference type="EMBL" id="JAZHXJ010000007">
    <property type="protein sequence ID" value="KAL1883401.1"/>
    <property type="molecule type" value="Genomic_DNA"/>
</dbReference>
<evidence type="ECO:0000313" key="2">
    <source>
        <dbReference type="Proteomes" id="UP001586593"/>
    </source>
</evidence>
<evidence type="ECO:0000313" key="1">
    <source>
        <dbReference type="EMBL" id="KAL1883401.1"/>
    </source>
</evidence>
<organism evidence="1 2">
    <name type="scientific">Phialemonium thermophilum</name>
    <dbReference type="NCBI Taxonomy" id="223376"/>
    <lineage>
        <taxon>Eukaryota</taxon>
        <taxon>Fungi</taxon>
        <taxon>Dikarya</taxon>
        <taxon>Ascomycota</taxon>
        <taxon>Pezizomycotina</taxon>
        <taxon>Sordariomycetes</taxon>
        <taxon>Sordariomycetidae</taxon>
        <taxon>Cephalothecales</taxon>
        <taxon>Cephalothecaceae</taxon>
        <taxon>Phialemonium</taxon>
    </lineage>
</organism>
<reference evidence="1 2" key="1">
    <citation type="journal article" date="2024" name="Commun. Biol.">
        <title>Comparative genomic analysis of thermophilic fungi reveals convergent evolutionary adaptations and gene losses.</title>
        <authorList>
            <person name="Steindorff A.S."/>
            <person name="Aguilar-Pontes M.V."/>
            <person name="Robinson A.J."/>
            <person name="Andreopoulos B."/>
            <person name="LaButti K."/>
            <person name="Kuo A."/>
            <person name="Mondo S."/>
            <person name="Riley R."/>
            <person name="Otillar R."/>
            <person name="Haridas S."/>
            <person name="Lipzen A."/>
            <person name="Grimwood J."/>
            <person name="Schmutz J."/>
            <person name="Clum A."/>
            <person name="Reid I.D."/>
            <person name="Moisan M.C."/>
            <person name="Butler G."/>
            <person name="Nguyen T.T.M."/>
            <person name="Dewar K."/>
            <person name="Conant G."/>
            <person name="Drula E."/>
            <person name="Henrissat B."/>
            <person name="Hansel C."/>
            <person name="Singer S."/>
            <person name="Hutchinson M.I."/>
            <person name="de Vries R.P."/>
            <person name="Natvig D.O."/>
            <person name="Powell A.J."/>
            <person name="Tsang A."/>
            <person name="Grigoriev I.V."/>
        </authorList>
    </citation>
    <scope>NUCLEOTIDE SEQUENCE [LARGE SCALE GENOMIC DNA]</scope>
    <source>
        <strain evidence="1 2">ATCC 24622</strain>
    </source>
</reference>